<protein>
    <recommendedName>
        <fullName evidence="3">DUF3289 family protein</fullName>
    </recommendedName>
</protein>
<evidence type="ECO:0000313" key="2">
    <source>
        <dbReference type="Proteomes" id="UP000006852"/>
    </source>
</evidence>
<dbReference type="AlphaFoldDB" id="F2NYG4"/>
<accession>F2NYG4</accession>
<gene>
    <name evidence="1" type="ordered locus">Tresu_2601</name>
</gene>
<dbReference type="Proteomes" id="UP000006852">
    <property type="component" value="Plasmid pTRESU01"/>
</dbReference>
<dbReference type="HOGENOM" id="CLU_2526533_0_0_12"/>
<geneLocation type="plasmid" evidence="1 2">
    <name>pTRESU01</name>
</geneLocation>
<name>F2NYG4_TRES6</name>
<keyword evidence="2" id="KW-1185">Reference proteome</keyword>
<keyword evidence="1" id="KW-0614">Plasmid</keyword>
<dbReference type="OrthoDB" id="612868at2"/>
<reference evidence="2" key="1">
    <citation type="submission" date="2011-04" db="EMBL/GenBank/DDBJ databases">
        <title>The complete genome of plasmid of Treponema succinifaciens DSM 2489.</title>
        <authorList>
            <person name="Lucas S."/>
            <person name="Copeland A."/>
            <person name="Lapidus A."/>
            <person name="Bruce D."/>
            <person name="Goodwin L."/>
            <person name="Pitluck S."/>
            <person name="Peters L."/>
            <person name="Kyrpides N."/>
            <person name="Mavromatis K."/>
            <person name="Ivanova N."/>
            <person name="Ovchinnikova G."/>
            <person name="Teshima H."/>
            <person name="Detter J.C."/>
            <person name="Tapia R."/>
            <person name="Han C."/>
            <person name="Land M."/>
            <person name="Hauser L."/>
            <person name="Markowitz V."/>
            <person name="Cheng J.-F."/>
            <person name="Hugenholtz P."/>
            <person name="Woyke T."/>
            <person name="Wu D."/>
            <person name="Gronow S."/>
            <person name="Wellnitz S."/>
            <person name="Brambilla E."/>
            <person name="Klenk H.-P."/>
            <person name="Eisen J.A."/>
        </authorList>
    </citation>
    <scope>NUCLEOTIDE SEQUENCE [LARGE SCALE GENOMIC DNA]</scope>
    <source>
        <strain evidence="2">ATCC 33096 / DSM 2489 / 6091</strain>
        <plasmid evidence="2">Plasmid pTRESU01</plasmid>
    </source>
</reference>
<evidence type="ECO:0000313" key="1">
    <source>
        <dbReference type="EMBL" id="AEB15463.1"/>
    </source>
</evidence>
<organism evidence="1 2">
    <name type="scientific">Treponema succinifaciens (strain ATCC 33096 / DSM 2489 / 6091)</name>
    <dbReference type="NCBI Taxonomy" id="869209"/>
    <lineage>
        <taxon>Bacteria</taxon>
        <taxon>Pseudomonadati</taxon>
        <taxon>Spirochaetota</taxon>
        <taxon>Spirochaetia</taxon>
        <taxon>Spirochaetales</taxon>
        <taxon>Treponemataceae</taxon>
        <taxon>Treponema</taxon>
    </lineage>
</organism>
<proteinExistence type="predicted"/>
<sequence length="84" mass="9692">MIPNLIMNKNLTKNKKGVFSCELVFDFYDHFGLDSGDLISFDNTPLRTGFQGWYILQHLSECNTGCKAFVNHATYEKKLELKIE</sequence>
<dbReference type="EMBL" id="CP002632">
    <property type="protein sequence ID" value="AEB15463.1"/>
    <property type="molecule type" value="Genomic_DNA"/>
</dbReference>
<evidence type="ECO:0008006" key="3">
    <source>
        <dbReference type="Google" id="ProtNLM"/>
    </source>
</evidence>
<dbReference type="KEGG" id="tsu:Tresu_2601"/>